<dbReference type="HOGENOM" id="CLU_094875_0_0_11"/>
<name>N0DZ15_9MICO</name>
<keyword evidence="3" id="KW-1185">Reference proteome</keyword>
<proteinExistence type="predicted"/>
<dbReference type="eggNOG" id="COG2606">
    <property type="taxonomic scope" value="Bacteria"/>
</dbReference>
<evidence type="ECO:0000313" key="2">
    <source>
        <dbReference type="EMBL" id="CCH69838.1"/>
    </source>
</evidence>
<dbReference type="PANTHER" id="PTHR30411:SF1">
    <property type="entry name" value="CYTOPLASMIC PROTEIN"/>
    <property type="match status" value="1"/>
</dbReference>
<reference evidence="2 3" key="1">
    <citation type="journal article" date="2013" name="ISME J.">
        <title>A metabolic model for members of the genus Tetrasphaera involved in enhanced biological phosphorus removal.</title>
        <authorList>
            <person name="Kristiansen R."/>
            <person name="Nguyen H.T.T."/>
            <person name="Saunders A.M."/>
            <person name="Nielsen J.L."/>
            <person name="Wimmer R."/>
            <person name="Le V.Q."/>
            <person name="McIlroy S.J."/>
            <person name="Petrovski S."/>
            <person name="Seviour R.J."/>
            <person name="Calteau A."/>
            <person name="Nielsen K.L."/>
            <person name="Nielsen P.H."/>
        </authorList>
    </citation>
    <scope>NUCLEOTIDE SEQUENCE [LARGE SCALE GENOMIC DNA]</scope>
    <source>
        <strain evidence="2 3">Lp2</strain>
    </source>
</reference>
<dbReference type="CDD" id="cd04333">
    <property type="entry name" value="ProX_deacylase"/>
    <property type="match status" value="1"/>
</dbReference>
<comment type="caution">
    <text evidence="2">The sequence shown here is derived from an EMBL/GenBank/DDBJ whole genome shotgun (WGS) entry which is preliminary data.</text>
</comment>
<dbReference type="OrthoDB" id="8536235at2"/>
<evidence type="ECO:0000259" key="1">
    <source>
        <dbReference type="Pfam" id="PF04073"/>
    </source>
</evidence>
<dbReference type="EMBL" id="CAIZ01000104">
    <property type="protein sequence ID" value="CCH69838.1"/>
    <property type="molecule type" value="Genomic_DNA"/>
</dbReference>
<accession>N0DZ15</accession>
<sequence>MSVEQGPDRADHPAVSRVLAVLAAFGHTPQIRHLPDAVRTAKAAAEALGITPAEIANSLVFAADAGDGTPPVPLLVLSSGGHRVDTIKIADTLECAPLRQATPEEVRAWTGFAIGGVAPVGSLSPLRTVVDVSLARFAVVWAAAGHSHSVFATTYDDLLTMTAGTPVEVV</sequence>
<gene>
    <name evidence="2" type="ORF">BN10_360045</name>
</gene>
<dbReference type="GO" id="GO:0002161">
    <property type="term" value="F:aminoacyl-tRNA deacylase activity"/>
    <property type="evidence" value="ECO:0007669"/>
    <property type="project" value="InterPro"/>
</dbReference>
<dbReference type="SUPFAM" id="SSF55826">
    <property type="entry name" value="YbaK/ProRS associated domain"/>
    <property type="match status" value="1"/>
</dbReference>
<dbReference type="Pfam" id="PF04073">
    <property type="entry name" value="tRNA_edit"/>
    <property type="match status" value="1"/>
</dbReference>
<dbReference type="InterPro" id="IPR036754">
    <property type="entry name" value="YbaK/aa-tRNA-synt-asso_dom_sf"/>
</dbReference>
<dbReference type="RefSeq" id="WP_010849730.1">
    <property type="nucleotide sequence ID" value="NZ_HF570956.1"/>
</dbReference>
<protein>
    <recommendedName>
        <fullName evidence="1">YbaK/aminoacyl-tRNA synthetase-associated domain-containing protein</fullName>
    </recommendedName>
</protein>
<evidence type="ECO:0000313" key="3">
    <source>
        <dbReference type="Proteomes" id="UP000013167"/>
    </source>
</evidence>
<feature type="domain" description="YbaK/aminoacyl-tRNA synthetase-associated" evidence="1">
    <location>
        <begin position="37"/>
        <end position="159"/>
    </location>
</feature>
<dbReference type="PANTHER" id="PTHR30411">
    <property type="entry name" value="CYTOPLASMIC PROTEIN"/>
    <property type="match status" value="1"/>
</dbReference>
<dbReference type="AlphaFoldDB" id="N0DZ15"/>
<organism evidence="2 3">
    <name type="scientific">Phycicoccus elongatus Lp2</name>
    <dbReference type="NCBI Taxonomy" id="1193181"/>
    <lineage>
        <taxon>Bacteria</taxon>
        <taxon>Bacillati</taxon>
        <taxon>Actinomycetota</taxon>
        <taxon>Actinomycetes</taxon>
        <taxon>Micrococcales</taxon>
        <taxon>Intrasporangiaceae</taxon>
        <taxon>Phycicoccus</taxon>
    </lineage>
</organism>
<dbReference type="Gene3D" id="3.90.960.10">
    <property type="entry name" value="YbaK/aminoacyl-tRNA synthetase-associated domain"/>
    <property type="match status" value="1"/>
</dbReference>
<dbReference type="InterPro" id="IPR007214">
    <property type="entry name" value="YbaK/aa-tRNA-synth-assoc-dom"/>
</dbReference>
<dbReference type="STRING" id="1193181.BN10_360045"/>
<dbReference type="Proteomes" id="UP000013167">
    <property type="component" value="Unassembled WGS sequence"/>
</dbReference>